<dbReference type="Pfam" id="PF00126">
    <property type="entry name" value="HTH_1"/>
    <property type="match status" value="1"/>
</dbReference>
<evidence type="ECO:0000313" key="7">
    <source>
        <dbReference type="Proteomes" id="UP000621266"/>
    </source>
</evidence>
<dbReference type="InterPro" id="IPR050950">
    <property type="entry name" value="HTH-type_LysR_regulators"/>
</dbReference>
<comment type="similarity">
    <text evidence="1">Belongs to the LysR transcriptional regulatory family.</text>
</comment>
<dbReference type="PRINTS" id="PR00039">
    <property type="entry name" value="HTHLYSR"/>
</dbReference>
<organism evidence="6 7">
    <name type="scientific">Streptomyces lycii</name>
    <dbReference type="NCBI Taxonomy" id="2654337"/>
    <lineage>
        <taxon>Bacteria</taxon>
        <taxon>Bacillati</taxon>
        <taxon>Actinomycetota</taxon>
        <taxon>Actinomycetes</taxon>
        <taxon>Kitasatosporales</taxon>
        <taxon>Streptomycetaceae</taxon>
        <taxon>Streptomyces</taxon>
    </lineage>
</organism>
<accession>A0ABQ7FFB8</accession>
<feature type="domain" description="HTH lysR-type" evidence="5">
    <location>
        <begin position="1"/>
        <end position="58"/>
    </location>
</feature>
<reference evidence="6 7" key="1">
    <citation type="submission" date="2019-10" db="EMBL/GenBank/DDBJ databases">
        <title>Streptomyces tenebrisbrunneis sp.nov., an endogenous actinomycete isolated from of Lycium ruthenicum.</title>
        <authorList>
            <person name="Ma L."/>
        </authorList>
    </citation>
    <scope>NUCLEOTIDE SEQUENCE [LARGE SCALE GENOMIC DNA]</scope>
    <source>
        <strain evidence="6 7">TRM 66187</strain>
    </source>
</reference>
<evidence type="ECO:0000259" key="5">
    <source>
        <dbReference type="PROSITE" id="PS50931"/>
    </source>
</evidence>
<gene>
    <name evidence="6" type="ORF">GCU69_27570</name>
</gene>
<dbReference type="CDD" id="cd05466">
    <property type="entry name" value="PBP2_LTTR_substrate"/>
    <property type="match status" value="1"/>
</dbReference>
<dbReference type="InterPro" id="IPR036388">
    <property type="entry name" value="WH-like_DNA-bd_sf"/>
</dbReference>
<dbReference type="RefSeq" id="WP_156207453.1">
    <property type="nucleotide sequence ID" value="NZ_WHPN01000395.1"/>
</dbReference>
<keyword evidence="2" id="KW-0805">Transcription regulation</keyword>
<evidence type="ECO:0000256" key="4">
    <source>
        <dbReference type="ARBA" id="ARBA00023163"/>
    </source>
</evidence>
<dbReference type="PANTHER" id="PTHR30419">
    <property type="entry name" value="HTH-TYPE TRANSCRIPTIONAL REGULATOR YBHD"/>
    <property type="match status" value="1"/>
</dbReference>
<dbReference type="EMBL" id="WHPN01000395">
    <property type="protein sequence ID" value="KAF4405937.1"/>
    <property type="molecule type" value="Genomic_DNA"/>
</dbReference>
<keyword evidence="4" id="KW-0804">Transcription</keyword>
<evidence type="ECO:0000256" key="3">
    <source>
        <dbReference type="ARBA" id="ARBA00023125"/>
    </source>
</evidence>
<dbReference type="Gene3D" id="3.40.190.290">
    <property type="match status" value="1"/>
</dbReference>
<keyword evidence="7" id="KW-1185">Reference proteome</keyword>
<dbReference type="SUPFAM" id="SSF46785">
    <property type="entry name" value="Winged helix' DNA-binding domain"/>
    <property type="match status" value="1"/>
</dbReference>
<dbReference type="InterPro" id="IPR036390">
    <property type="entry name" value="WH_DNA-bd_sf"/>
</dbReference>
<comment type="caution">
    <text evidence="6">The sequence shown here is derived from an EMBL/GenBank/DDBJ whole genome shotgun (WGS) entry which is preliminary data.</text>
</comment>
<protein>
    <submittedName>
        <fullName evidence="6">LysR family transcriptional regulator</fullName>
    </submittedName>
</protein>
<dbReference type="InterPro" id="IPR005119">
    <property type="entry name" value="LysR_subst-bd"/>
</dbReference>
<evidence type="ECO:0000313" key="6">
    <source>
        <dbReference type="EMBL" id="KAF4405937.1"/>
    </source>
</evidence>
<dbReference type="Pfam" id="PF03466">
    <property type="entry name" value="LysR_substrate"/>
    <property type="match status" value="1"/>
</dbReference>
<proteinExistence type="inferred from homology"/>
<dbReference type="SUPFAM" id="SSF53850">
    <property type="entry name" value="Periplasmic binding protein-like II"/>
    <property type="match status" value="1"/>
</dbReference>
<dbReference type="Gene3D" id="1.10.10.10">
    <property type="entry name" value="Winged helix-like DNA-binding domain superfamily/Winged helix DNA-binding domain"/>
    <property type="match status" value="1"/>
</dbReference>
<sequence>MTLTQLRAFAEAERLGSFTAAAASMDIAQASVSELVRRLEEELDATLFVRGSRRLSLTAAGRELLPFAQDSLRAADGGVRAVRSLGSLGGGTATFGVLRNADYYLLADLAQTFHARYPSVRIRLVGQNSAETGAAVAAGRIEAGLVVLPIDDEGLSVRPLMRDEVFFVSADRDRASAPVTIEDFAAAPVVLYDAHYGWKDPTRRQIAERAQLAGVRIEPVIELERVEAALHLASTGVGDTIASAAVINSSAFPSGLHTAPFAEPLYDTIALVRRRGHPLSRATRELARLAEDTIRELSDGFRTPAAPLRRPR</sequence>
<evidence type="ECO:0000256" key="1">
    <source>
        <dbReference type="ARBA" id="ARBA00009437"/>
    </source>
</evidence>
<evidence type="ECO:0000256" key="2">
    <source>
        <dbReference type="ARBA" id="ARBA00023015"/>
    </source>
</evidence>
<name>A0ABQ7FFB8_9ACTN</name>
<dbReference type="InterPro" id="IPR000847">
    <property type="entry name" value="LysR_HTH_N"/>
</dbReference>
<dbReference type="PROSITE" id="PS50931">
    <property type="entry name" value="HTH_LYSR"/>
    <property type="match status" value="1"/>
</dbReference>
<dbReference type="Proteomes" id="UP000621266">
    <property type="component" value="Unassembled WGS sequence"/>
</dbReference>
<keyword evidence="3" id="KW-0238">DNA-binding</keyword>